<comment type="caution">
    <text evidence="2">The sequence shown here is derived from an EMBL/GenBank/DDBJ whole genome shotgun (WGS) entry which is preliminary data.</text>
</comment>
<protein>
    <submittedName>
        <fullName evidence="2">Uncharacterized protein</fullName>
    </submittedName>
</protein>
<evidence type="ECO:0000313" key="3">
    <source>
        <dbReference type="Proteomes" id="UP000762676"/>
    </source>
</evidence>
<feature type="region of interest" description="Disordered" evidence="1">
    <location>
        <begin position="24"/>
        <end position="45"/>
    </location>
</feature>
<evidence type="ECO:0000256" key="1">
    <source>
        <dbReference type="SAM" id="MobiDB-lite"/>
    </source>
</evidence>
<evidence type="ECO:0000313" key="2">
    <source>
        <dbReference type="EMBL" id="GFR95872.1"/>
    </source>
</evidence>
<proteinExistence type="predicted"/>
<reference evidence="2 3" key="1">
    <citation type="journal article" date="2021" name="Elife">
        <title>Chloroplast acquisition without the gene transfer in kleptoplastic sea slugs, Plakobranchus ocellatus.</title>
        <authorList>
            <person name="Maeda T."/>
            <person name="Takahashi S."/>
            <person name="Yoshida T."/>
            <person name="Shimamura S."/>
            <person name="Takaki Y."/>
            <person name="Nagai Y."/>
            <person name="Toyoda A."/>
            <person name="Suzuki Y."/>
            <person name="Arimoto A."/>
            <person name="Ishii H."/>
            <person name="Satoh N."/>
            <person name="Nishiyama T."/>
            <person name="Hasebe M."/>
            <person name="Maruyama T."/>
            <person name="Minagawa J."/>
            <person name="Obokata J."/>
            <person name="Shigenobu S."/>
        </authorList>
    </citation>
    <scope>NUCLEOTIDE SEQUENCE [LARGE SCALE GENOMIC DNA]</scope>
</reference>
<dbReference type="EMBL" id="BMAT01008953">
    <property type="protein sequence ID" value="GFR95872.1"/>
    <property type="molecule type" value="Genomic_DNA"/>
</dbReference>
<dbReference type="Proteomes" id="UP000762676">
    <property type="component" value="Unassembled WGS sequence"/>
</dbReference>
<name>A0AAV4HCJ2_9GAST</name>
<gene>
    <name evidence="2" type="ORF">ElyMa_004439500</name>
</gene>
<keyword evidence="3" id="KW-1185">Reference proteome</keyword>
<organism evidence="2 3">
    <name type="scientific">Elysia marginata</name>
    <dbReference type="NCBI Taxonomy" id="1093978"/>
    <lineage>
        <taxon>Eukaryota</taxon>
        <taxon>Metazoa</taxon>
        <taxon>Spiralia</taxon>
        <taxon>Lophotrochozoa</taxon>
        <taxon>Mollusca</taxon>
        <taxon>Gastropoda</taxon>
        <taxon>Heterobranchia</taxon>
        <taxon>Euthyneura</taxon>
        <taxon>Panpulmonata</taxon>
        <taxon>Sacoglossa</taxon>
        <taxon>Placobranchoidea</taxon>
        <taxon>Plakobranchidae</taxon>
        <taxon>Elysia</taxon>
    </lineage>
</organism>
<feature type="compositionally biased region" description="Acidic residues" evidence="1">
    <location>
        <begin position="27"/>
        <end position="44"/>
    </location>
</feature>
<sequence>MLVVIKSAGENKYFNNIINQKEKEEGVYDEEGHDDDDADKDEDGNGFFLSCGNDKRAHNHDHVNVDATIMAMVMITMKMKTAMMMTVGTILIKKVLLSWTYPADHHESDDPGHSQVTLATMVTKIVFSSLLRGGVTSESSSGKREY</sequence>
<accession>A0AAV4HCJ2</accession>
<dbReference type="AlphaFoldDB" id="A0AAV4HCJ2"/>